<organism evidence="1">
    <name type="scientific">Anguilla anguilla</name>
    <name type="common">European freshwater eel</name>
    <name type="synonym">Muraena anguilla</name>
    <dbReference type="NCBI Taxonomy" id="7936"/>
    <lineage>
        <taxon>Eukaryota</taxon>
        <taxon>Metazoa</taxon>
        <taxon>Chordata</taxon>
        <taxon>Craniata</taxon>
        <taxon>Vertebrata</taxon>
        <taxon>Euteleostomi</taxon>
        <taxon>Actinopterygii</taxon>
        <taxon>Neopterygii</taxon>
        <taxon>Teleostei</taxon>
        <taxon>Anguilliformes</taxon>
        <taxon>Anguillidae</taxon>
        <taxon>Anguilla</taxon>
    </lineage>
</organism>
<reference evidence="1" key="2">
    <citation type="journal article" date="2015" name="Fish Shellfish Immunol.">
        <title>Early steps in the European eel (Anguilla anguilla)-Vibrio vulnificus interaction in the gills: Role of the RtxA13 toxin.</title>
        <authorList>
            <person name="Callol A."/>
            <person name="Pajuelo D."/>
            <person name="Ebbesson L."/>
            <person name="Teles M."/>
            <person name="MacKenzie S."/>
            <person name="Amaro C."/>
        </authorList>
    </citation>
    <scope>NUCLEOTIDE SEQUENCE</scope>
</reference>
<protein>
    <submittedName>
        <fullName evidence="1">Uncharacterized protein</fullName>
    </submittedName>
</protein>
<dbReference type="EMBL" id="GBXM01073968">
    <property type="protein sequence ID" value="JAH34609.1"/>
    <property type="molecule type" value="Transcribed_RNA"/>
</dbReference>
<accession>A0A0E9RZE5</accession>
<dbReference type="AlphaFoldDB" id="A0A0E9RZE5"/>
<name>A0A0E9RZE5_ANGAN</name>
<evidence type="ECO:0000313" key="1">
    <source>
        <dbReference type="EMBL" id="JAH34609.1"/>
    </source>
</evidence>
<proteinExistence type="predicted"/>
<sequence>MTHFCDDAPSSGQMEHIKGFQLTFIAVGGF</sequence>
<reference evidence="1" key="1">
    <citation type="submission" date="2014-11" db="EMBL/GenBank/DDBJ databases">
        <authorList>
            <person name="Amaro Gonzalez C."/>
        </authorList>
    </citation>
    <scope>NUCLEOTIDE SEQUENCE</scope>
</reference>